<evidence type="ECO:0000256" key="5">
    <source>
        <dbReference type="ARBA" id="ARBA00023163"/>
    </source>
</evidence>
<dbReference type="Pfam" id="PF04542">
    <property type="entry name" value="Sigma70_r2"/>
    <property type="match status" value="1"/>
</dbReference>
<evidence type="ECO:0000256" key="6">
    <source>
        <dbReference type="SAM" id="MobiDB-lite"/>
    </source>
</evidence>
<dbReference type="EMBL" id="JBHUJB010000021">
    <property type="protein sequence ID" value="MFD2158161.1"/>
    <property type="molecule type" value="Genomic_DNA"/>
</dbReference>
<keyword evidence="4" id="KW-0238">DNA-binding</keyword>
<evidence type="ECO:0000313" key="10">
    <source>
        <dbReference type="Proteomes" id="UP001597389"/>
    </source>
</evidence>
<evidence type="ECO:0000256" key="4">
    <source>
        <dbReference type="ARBA" id="ARBA00023125"/>
    </source>
</evidence>
<reference evidence="10" key="1">
    <citation type="journal article" date="2019" name="Int. J. Syst. Evol. Microbiol.">
        <title>The Global Catalogue of Microorganisms (GCM) 10K type strain sequencing project: providing services to taxonomists for standard genome sequencing and annotation.</title>
        <authorList>
            <consortium name="The Broad Institute Genomics Platform"/>
            <consortium name="The Broad Institute Genome Sequencing Center for Infectious Disease"/>
            <person name="Wu L."/>
            <person name="Ma J."/>
        </authorList>
    </citation>
    <scope>NUCLEOTIDE SEQUENCE [LARGE SCALE GENOMIC DNA]</scope>
    <source>
        <strain evidence="10">CCUG 57942</strain>
    </source>
</reference>
<feature type="domain" description="RNA polymerase sigma factor 70 region 4 type 2" evidence="8">
    <location>
        <begin position="150"/>
        <end position="201"/>
    </location>
</feature>
<comment type="caution">
    <text evidence="9">The sequence shown here is derived from an EMBL/GenBank/DDBJ whole genome shotgun (WGS) entry which is preliminary data.</text>
</comment>
<dbReference type="InterPro" id="IPR013249">
    <property type="entry name" value="RNA_pol_sigma70_r4_t2"/>
</dbReference>
<dbReference type="PANTHER" id="PTHR43133">
    <property type="entry name" value="RNA POLYMERASE ECF-TYPE SIGMA FACTO"/>
    <property type="match status" value="1"/>
</dbReference>
<dbReference type="InterPro" id="IPR036388">
    <property type="entry name" value="WH-like_DNA-bd_sf"/>
</dbReference>
<dbReference type="SUPFAM" id="SSF88946">
    <property type="entry name" value="Sigma2 domain of RNA polymerase sigma factors"/>
    <property type="match status" value="1"/>
</dbReference>
<dbReference type="Proteomes" id="UP001597389">
    <property type="component" value="Unassembled WGS sequence"/>
</dbReference>
<dbReference type="InterPro" id="IPR013325">
    <property type="entry name" value="RNA_pol_sigma_r2"/>
</dbReference>
<dbReference type="CDD" id="cd06171">
    <property type="entry name" value="Sigma70_r4"/>
    <property type="match status" value="1"/>
</dbReference>
<dbReference type="Pfam" id="PF08281">
    <property type="entry name" value="Sigma70_r4_2"/>
    <property type="match status" value="1"/>
</dbReference>
<keyword evidence="2" id="KW-0805">Transcription regulation</keyword>
<dbReference type="Gene3D" id="1.10.10.10">
    <property type="entry name" value="Winged helix-like DNA-binding domain superfamily/Winged helix DNA-binding domain"/>
    <property type="match status" value="1"/>
</dbReference>
<dbReference type="Gene3D" id="1.10.1740.10">
    <property type="match status" value="1"/>
</dbReference>
<evidence type="ECO:0000256" key="1">
    <source>
        <dbReference type="ARBA" id="ARBA00010641"/>
    </source>
</evidence>
<evidence type="ECO:0000259" key="7">
    <source>
        <dbReference type="Pfam" id="PF04542"/>
    </source>
</evidence>
<gene>
    <name evidence="9" type="ORF">ACFSW8_04555</name>
</gene>
<accession>A0ABW4Z9C2</accession>
<dbReference type="InterPro" id="IPR013324">
    <property type="entry name" value="RNA_pol_sigma_r3/r4-like"/>
</dbReference>
<dbReference type="PANTHER" id="PTHR43133:SF8">
    <property type="entry name" value="RNA POLYMERASE SIGMA FACTOR HI_1459-RELATED"/>
    <property type="match status" value="1"/>
</dbReference>
<sequence>MSNTATQTIPLPMPDIDTPNSDSENAIDVALMLRVKQGDHAAFESIVERHQDMIVGTVAKMLGNPSDAQDIAQQVFIRLWKSAPRYKEKAKFTTFLFTITRNLVFNESKKRSRRKTHSLEEREEEHHDQVADSLTRSPDAETLQSELQSAVDAAINALPEKQRMAVILRRYENMPYDQIAEVLNTSVSAVKSHLFRARTDLRDALNNYLDA</sequence>
<feature type="compositionally biased region" description="Polar residues" evidence="6">
    <location>
        <begin position="132"/>
        <end position="142"/>
    </location>
</feature>
<evidence type="ECO:0000256" key="2">
    <source>
        <dbReference type="ARBA" id="ARBA00023015"/>
    </source>
</evidence>
<evidence type="ECO:0000313" key="9">
    <source>
        <dbReference type="EMBL" id="MFD2158161.1"/>
    </source>
</evidence>
<keyword evidence="5" id="KW-0804">Transcription</keyword>
<evidence type="ECO:0000259" key="8">
    <source>
        <dbReference type="Pfam" id="PF08281"/>
    </source>
</evidence>
<comment type="similarity">
    <text evidence="1">Belongs to the sigma-70 factor family. ECF subfamily.</text>
</comment>
<organism evidence="9 10">
    <name type="scientific">Rubritalea tangerina</name>
    <dbReference type="NCBI Taxonomy" id="430798"/>
    <lineage>
        <taxon>Bacteria</taxon>
        <taxon>Pseudomonadati</taxon>
        <taxon>Verrucomicrobiota</taxon>
        <taxon>Verrucomicrobiia</taxon>
        <taxon>Verrucomicrobiales</taxon>
        <taxon>Rubritaleaceae</taxon>
        <taxon>Rubritalea</taxon>
    </lineage>
</organism>
<evidence type="ECO:0000256" key="3">
    <source>
        <dbReference type="ARBA" id="ARBA00023082"/>
    </source>
</evidence>
<feature type="compositionally biased region" description="Basic and acidic residues" evidence="6">
    <location>
        <begin position="117"/>
        <end position="130"/>
    </location>
</feature>
<dbReference type="SUPFAM" id="SSF88659">
    <property type="entry name" value="Sigma3 and sigma4 domains of RNA polymerase sigma factors"/>
    <property type="match status" value="1"/>
</dbReference>
<dbReference type="InterPro" id="IPR014284">
    <property type="entry name" value="RNA_pol_sigma-70_dom"/>
</dbReference>
<dbReference type="NCBIfam" id="TIGR02937">
    <property type="entry name" value="sigma70-ECF"/>
    <property type="match status" value="1"/>
</dbReference>
<feature type="region of interest" description="Disordered" evidence="6">
    <location>
        <begin position="110"/>
        <end position="142"/>
    </location>
</feature>
<keyword evidence="3" id="KW-0731">Sigma factor</keyword>
<name>A0ABW4Z9C2_9BACT</name>
<feature type="domain" description="RNA polymerase sigma-70 region 2" evidence="7">
    <location>
        <begin position="46"/>
        <end position="114"/>
    </location>
</feature>
<proteinExistence type="inferred from homology"/>
<dbReference type="InterPro" id="IPR039425">
    <property type="entry name" value="RNA_pol_sigma-70-like"/>
</dbReference>
<protein>
    <submittedName>
        <fullName evidence="9">RNA polymerase sigma factor</fullName>
    </submittedName>
</protein>
<dbReference type="InterPro" id="IPR007627">
    <property type="entry name" value="RNA_pol_sigma70_r2"/>
</dbReference>
<keyword evidence="10" id="KW-1185">Reference proteome</keyword>
<dbReference type="RefSeq" id="WP_377090314.1">
    <property type="nucleotide sequence ID" value="NZ_JBHSJL010000014.1"/>
</dbReference>